<keyword evidence="2" id="KW-1185">Reference proteome</keyword>
<dbReference type="EMBL" id="WTYV01000005">
    <property type="protein sequence ID" value="MXO72421.1"/>
    <property type="molecule type" value="Genomic_DNA"/>
</dbReference>
<reference evidence="1 2" key="1">
    <citation type="submission" date="2019-12" db="EMBL/GenBank/DDBJ databases">
        <title>Genomic-based taxomic classification of the family Erythrobacteraceae.</title>
        <authorList>
            <person name="Xu L."/>
        </authorList>
    </citation>
    <scope>NUCLEOTIDE SEQUENCE [LARGE SCALE GENOMIC DNA]</scope>
    <source>
        <strain evidence="1 2">M0322</strain>
    </source>
</reference>
<evidence type="ECO:0000313" key="2">
    <source>
        <dbReference type="Proteomes" id="UP000466966"/>
    </source>
</evidence>
<comment type="caution">
    <text evidence="1">The sequence shown here is derived from an EMBL/GenBank/DDBJ whole genome shotgun (WGS) entry which is preliminary data.</text>
</comment>
<dbReference type="RefSeq" id="WP_160772361.1">
    <property type="nucleotide sequence ID" value="NZ_WTYV01000005.1"/>
</dbReference>
<name>A0A844Z0A2_9SPHN</name>
<accession>A0A844Z0A2</accession>
<gene>
    <name evidence="1" type="ORF">GRI99_12360</name>
</gene>
<dbReference type="AlphaFoldDB" id="A0A844Z0A2"/>
<proteinExistence type="predicted"/>
<evidence type="ECO:0008006" key="3">
    <source>
        <dbReference type="Google" id="ProtNLM"/>
    </source>
</evidence>
<dbReference type="OrthoDB" id="7060209at2"/>
<evidence type="ECO:0000313" key="1">
    <source>
        <dbReference type="EMBL" id="MXO72421.1"/>
    </source>
</evidence>
<dbReference type="Proteomes" id="UP000466966">
    <property type="component" value="Unassembled WGS sequence"/>
</dbReference>
<sequence>MIRSKTTLVIGPGAGLEIELPDKRELLAKMAAGFDFARLGSELQTRDMVLLARHFEKVARRIGTTDDKLREGGQAIRTSARVGHSVDAVLEQHSHDPSVMAAGKLALIYYILQAEARSPLMLEPRDPGDLPLRGSENWLFQLGRLITAGVPRNQADKAFDNVNIINFNYDRSVQHYLPWVVSMAFGMTLGEARQLVGAKLNITHPFGNVGRLPWEPGERPDVEWGNEDPWNLQNLIKEVQTGSERMRNRQYVTGVQSALAGSKKIVFLGFDFDPQTIDFLFDYTYSHDPDVIASVQGMNEPTMKAVLRLLRRRTGIEDESLVSVLDMRCFQFMRDYALFLES</sequence>
<protein>
    <recommendedName>
        <fullName evidence="3">SIR2-like domain-containing protein</fullName>
    </recommendedName>
</protein>
<organism evidence="1 2">
    <name type="scientific">Alteraurantiacibacter buctensis</name>
    <dbReference type="NCBI Taxonomy" id="1503981"/>
    <lineage>
        <taxon>Bacteria</taxon>
        <taxon>Pseudomonadati</taxon>
        <taxon>Pseudomonadota</taxon>
        <taxon>Alphaproteobacteria</taxon>
        <taxon>Sphingomonadales</taxon>
        <taxon>Erythrobacteraceae</taxon>
        <taxon>Alteraurantiacibacter</taxon>
    </lineage>
</organism>